<gene>
    <name evidence="1" type="ORF">SAMN05421854_106186</name>
</gene>
<accession>A0A1I5S4Y1</accession>
<proteinExistence type="predicted"/>
<dbReference type="EMBL" id="FOWC01000006">
    <property type="protein sequence ID" value="SFP65714.1"/>
    <property type="molecule type" value="Genomic_DNA"/>
</dbReference>
<dbReference type="AlphaFoldDB" id="A0A1I5S4Y1"/>
<evidence type="ECO:0000313" key="1">
    <source>
        <dbReference type="EMBL" id="SFP65714.1"/>
    </source>
</evidence>
<organism evidence="1 2">
    <name type="scientific">Amycolatopsis rubida</name>
    <dbReference type="NCBI Taxonomy" id="112413"/>
    <lineage>
        <taxon>Bacteria</taxon>
        <taxon>Bacillati</taxon>
        <taxon>Actinomycetota</taxon>
        <taxon>Actinomycetes</taxon>
        <taxon>Pseudonocardiales</taxon>
        <taxon>Pseudonocardiaceae</taxon>
        <taxon>Amycolatopsis</taxon>
    </lineage>
</organism>
<dbReference type="STRING" id="112413.SAMN05421854_106186"/>
<dbReference type="Proteomes" id="UP000199137">
    <property type="component" value="Unassembled WGS sequence"/>
</dbReference>
<protein>
    <submittedName>
        <fullName evidence="1">Uncharacterized protein</fullName>
    </submittedName>
</protein>
<evidence type="ECO:0000313" key="2">
    <source>
        <dbReference type="Proteomes" id="UP000199137"/>
    </source>
</evidence>
<sequence length="96" mass="9511">MRGLAALRFGGDRVSVVGAGVRWAGVAEEGGGVSGLAALRFGRDRVSVVGAGVHRAGAAEEGGGVRRLATLRLGGGGFPLWASVFAGLAPRKKAAA</sequence>
<name>A0A1I5S4Y1_9PSEU</name>
<reference evidence="2" key="1">
    <citation type="submission" date="2016-10" db="EMBL/GenBank/DDBJ databases">
        <authorList>
            <person name="Varghese N."/>
            <person name="Submissions S."/>
        </authorList>
    </citation>
    <scope>NUCLEOTIDE SEQUENCE [LARGE SCALE GENOMIC DNA]</scope>
    <source>
        <strain evidence="2">DSM 44637</strain>
    </source>
</reference>